<evidence type="ECO:0000259" key="1">
    <source>
        <dbReference type="Pfam" id="PF08241"/>
    </source>
</evidence>
<proteinExistence type="predicted"/>
<dbReference type="Gene3D" id="3.40.50.150">
    <property type="entry name" value="Vaccinia Virus protein VP39"/>
    <property type="match status" value="1"/>
</dbReference>
<protein>
    <submittedName>
        <fullName evidence="2">Generic methyltransferase</fullName>
    </submittedName>
</protein>
<evidence type="ECO:0000313" key="2">
    <source>
        <dbReference type="EMBL" id="GGC67666.1"/>
    </source>
</evidence>
<reference evidence="2" key="2">
    <citation type="submission" date="2020-09" db="EMBL/GenBank/DDBJ databases">
        <authorList>
            <person name="Sun Q."/>
            <person name="Zhou Y."/>
        </authorList>
    </citation>
    <scope>NUCLEOTIDE SEQUENCE</scope>
    <source>
        <strain evidence="2">CGMCC 1.12919</strain>
    </source>
</reference>
<reference evidence="2" key="1">
    <citation type="journal article" date="2014" name="Int. J. Syst. Evol. Microbiol.">
        <title>Complete genome sequence of Corynebacterium casei LMG S-19264T (=DSM 44701T), isolated from a smear-ripened cheese.</title>
        <authorList>
            <consortium name="US DOE Joint Genome Institute (JGI-PGF)"/>
            <person name="Walter F."/>
            <person name="Albersmeier A."/>
            <person name="Kalinowski J."/>
            <person name="Ruckert C."/>
        </authorList>
    </citation>
    <scope>NUCLEOTIDE SEQUENCE</scope>
    <source>
        <strain evidence="2">CGMCC 1.12919</strain>
    </source>
</reference>
<dbReference type="GO" id="GO:0008757">
    <property type="term" value="F:S-adenosylmethionine-dependent methyltransferase activity"/>
    <property type="evidence" value="ECO:0007669"/>
    <property type="project" value="InterPro"/>
</dbReference>
<dbReference type="SUPFAM" id="SSF53335">
    <property type="entry name" value="S-adenosyl-L-methionine-dependent methyltransferases"/>
    <property type="match status" value="1"/>
</dbReference>
<dbReference type="AlphaFoldDB" id="A0A916XFA0"/>
<feature type="domain" description="Methyltransferase type 11" evidence="1">
    <location>
        <begin position="29"/>
        <end position="115"/>
    </location>
</feature>
<dbReference type="EMBL" id="BMGG01000004">
    <property type="protein sequence ID" value="GGC67666.1"/>
    <property type="molecule type" value="Genomic_DNA"/>
</dbReference>
<accession>A0A916XFA0</accession>
<evidence type="ECO:0000313" key="3">
    <source>
        <dbReference type="Proteomes" id="UP000637002"/>
    </source>
</evidence>
<dbReference type="Proteomes" id="UP000637002">
    <property type="component" value="Unassembled WGS sequence"/>
</dbReference>
<comment type="caution">
    <text evidence="2">The sequence shown here is derived from an EMBL/GenBank/DDBJ whole genome shotgun (WGS) entry which is preliminary data.</text>
</comment>
<organism evidence="2 3">
    <name type="scientific">Chelatococcus reniformis</name>
    <dbReference type="NCBI Taxonomy" id="1494448"/>
    <lineage>
        <taxon>Bacteria</taxon>
        <taxon>Pseudomonadati</taxon>
        <taxon>Pseudomonadota</taxon>
        <taxon>Alphaproteobacteria</taxon>
        <taxon>Hyphomicrobiales</taxon>
        <taxon>Chelatococcaceae</taxon>
        <taxon>Chelatococcus</taxon>
    </lineage>
</organism>
<keyword evidence="3" id="KW-1185">Reference proteome</keyword>
<name>A0A916XFA0_9HYPH</name>
<sequence>MTAFPDVTAATAYSPERRVQPARIRRVLNVGSGPALSGRLHAAFHGGGWDEVRLDIDPRVLPDLVGSMTDMRGLVADGSFDAVWSSHNVEHLYAHEVVPALQEFRRVLADTGFALITCPDLERVCQMVIADDLDNVAYMSPAGPITPLDMLFGHSKSIESGNEFMAHNTGFTAKRLGRLILEAGFAEARVAAGPAWDLWALGLMPRADLAEVYVTLRGTAQARLAEQIEAGSASA</sequence>
<keyword evidence="2" id="KW-0808">Transferase</keyword>
<dbReference type="GO" id="GO:0032259">
    <property type="term" value="P:methylation"/>
    <property type="evidence" value="ECO:0007669"/>
    <property type="project" value="UniProtKB-KW"/>
</dbReference>
<keyword evidence="2" id="KW-0489">Methyltransferase</keyword>
<dbReference type="InterPro" id="IPR029063">
    <property type="entry name" value="SAM-dependent_MTases_sf"/>
</dbReference>
<dbReference type="Pfam" id="PF08241">
    <property type="entry name" value="Methyltransf_11"/>
    <property type="match status" value="1"/>
</dbReference>
<gene>
    <name evidence="2" type="ORF">GCM10010994_27830</name>
</gene>
<dbReference type="InterPro" id="IPR013216">
    <property type="entry name" value="Methyltransf_11"/>
</dbReference>